<gene>
    <name evidence="1" type="ORF">LCGC14_1740740</name>
</gene>
<organism evidence="1">
    <name type="scientific">marine sediment metagenome</name>
    <dbReference type="NCBI Taxonomy" id="412755"/>
    <lineage>
        <taxon>unclassified sequences</taxon>
        <taxon>metagenomes</taxon>
        <taxon>ecological metagenomes</taxon>
    </lineage>
</organism>
<proteinExistence type="predicted"/>
<sequence>MAWGMQGVGAMEATLKTPSGALKIWAHPSSSNVEITVVEGVSGGAKSTTSTVILPKERLYIWLNLAMAVLDDCKDDQPEGP</sequence>
<reference evidence="1" key="1">
    <citation type="journal article" date="2015" name="Nature">
        <title>Complex archaea that bridge the gap between prokaryotes and eukaryotes.</title>
        <authorList>
            <person name="Spang A."/>
            <person name="Saw J.H."/>
            <person name="Jorgensen S.L."/>
            <person name="Zaremba-Niedzwiedzka K."/>
            <person name="Martijn J."/>
            <person name="Lind A.E."/>
            <person name="van Eijk R."/>
            <person name="Schleper C."/>
            <person name="Guy L."/>
            <person name="Ettema T.J."/>
        </authorList>
    </citation>
    <scope>NUCLEOTIDE SEQUENCE</scope>
</reference>
<protein>
    <submittedName>
        <fullName evidence="1">Uncharacterized protein</fullName>
    </submittedName>
</protein>
<evidence type="ECO:0000313" key="1">
    <source>
        <dbReference type="EMBL" id="KKM06767.1"/>
    </source>
</evidence>
<dbReference type="EMBL" id="LAZR01015918">
    <property type="protein sequence ID" value="KKM06767.1"/>
    <property type="molecule type" value="Genomic_DNA"/>
</dbReference>
<accession>A0A0F9HUE3</accession>
<comment type="caution">
    <text evidence="1">The sequence shown here is derived from an EMBL/GenBank/DDBJ whole genome shotgun (WGS) entry which is preliminary data.</text>
</comment>
<dbReference type="AlphaFoldDB" id="A0A0F9HUE3"/>
<name>A0A0F9HUE3_9ZZZZ</name>